<evidence type="ECO:0000256" key="1">
    <source>
        <dbReference type="SAM" id="SignalP"/>
    </source>
</evidence>
<keyword evidence="2" id="KW-0449">Lipoprotein</keyword>
<proteinExistence type="predicted"/>
<dbReference type="EMBL" id="BKAJ01000004">
    <property type="protein sequence ID" value="GEP53039.1"/>
    <property type="molecule type" value="Genomic_DNA"/>
</dbReference>
<feature type="signal peptide" evidence="1">
    <location>
        <begin position="1"/>
        <end position="19"/>
    </location>
</feature>
<accession>A0A512N230</accession>
<comment type="caution">
    <text evidence="2">The sequence shown here is derived from an EMBL/GenBank/DDBJ whole genome shotgun (WGS) entry which is preliminary data.</text>
</comment>
<name>A0A512N230_9HYPH</name>
<dbReference type="SUPFAM" id="SSF50939">
    <property type="entry name" value="Sialidases"/>
    <property type="match status" value="1"/>
</dbReference>
<organism evidence="2 3">
    <name type="scientific">Reyranella soli</name>
    <dbReference type="NCBI Taxonomy" id="1230389"/>
    <lineage>
        <taxon>Bacteria</taxon>
        <taxon>Pseudomonadati</taxon>
        <taxon>Pseudomonadota</taxon>
        <taxon>Alphaproteobacteria</taxon>
        <taxon>Hyphomicrobiales</taxon>
        <taxon>Reyranellaceae</taxon>
        <taxon>Reyranella</taxon>
    </lineage>
</organism>
<reference evidence="2 3" key="1">
    <citation type="submission" date="2019-07" db="EMBL/GenBank/DDBJ databases">
        <title>Whole genome shotgun sequence of Reyranella soli NBRC 108950.</title>
        <authorList>
            <person name="Hosoyama A."/>
            <person name="Uohara A."/>
            <person name="Ohji S."/>
            <person name="Ichikawa N."/>
        </authorList>
    </citation>
    <scope>NUCLEOTIDE SEQUENCE [LARGE SCALE GENOMIC DNA]</scope>
    <source>
        <strain evidence="2 3">NBRC 108950</strain>
    </source>
</reference>
<keyword evidence="3" id="KW-1185">Reference proteome</keyword>
<dbReference type="RefSeq" id="WP_147145269.1">
    <property type="nucleotide sequence ID" value="NZ_BKAJ01000004.1"/>
</dbReference>
<keyword evidence="1" id="KW-0732">Signal</keyword>
<dbReference type="AlphaFoldDB" id="A0A512N230"/>
<evidence type="ECO:0000313" key="2">
    <source>
        <dbReference type="EMBL" id="GEP53039.1"/>
    </source>
</evidence>
<dbReference type="Proteomes" id="UP000321058">
    <property type="component" value="Unassembled WGS sequence"/>
</dbReference>
<protein>
    <submittedName>
        <fullName evidence="2">Lipoprotein</fullName>
    </submittedName>
</protein>
<sequence length="393" mass="42428">MRPLLALAALVLFGSTAAAQHQHGKPGSILEAFTATPAFGPDGALWVVRPNIDRVVVQRSADLGKTFDAPVTVTPDPMNLDWGPDARARIVVDPKGQLVVTFGTFQDKNFNGRAYFARSSDGGASFTKPRPITADTTSQRFEVAGVDPDGRVFAAWLDKRNVAKARAAGKAYDGAALAYAWEDGDADFGNTAIALDNTCECCRLGLAFAGAGRPAVVFRNIFPGSVRDHGVITFRDPATPGPVRRVSVDDWKIEACPHHGPSLAIAPDGSYHVAWFTDGSVRKGLFYARADSGDAPYSQPRPLSAANRQPSRPYLLANGPALHLVWKEFDGDKVAVRWQVSHDSGRQWSAPRTVAETADASDHPLLVADKQRAYLSWLTKNEGYRLIPLGDQP</sequence>
<feature type="chain" id="PRO_5021764725" evidence="1">
    <location>
        <begin position="20"/>
        <end position="393"/>
    </location>
</feature>
<dbReference type="CDD" id="cd15482">
    <property type="entry name" value="Sialidase_non-viral"/>
    <property type="match status" value="1"/>
</dbReference>
<dbReference type="OrthoDB" id="9764969at2"/>
<dbReference type="Gene3D" id="2.120.10.10">
    <property type="match status" value="1"/>
</dbReference>
<dbReference type="InterPro" id="IPR036278">
    <property type="entry name" value="Sialidase_sf"/>
</dbReference>
<evidence type="ECO:0000313" key="3">
    <source>
        <dbReference type="Proteomes" id="UP000321058"/>
    </source>
</evidence>
<gene>
    <name evidence="2" type="ORF">RSO01_02050</name>
</gene>